<dbReference type="Pfam" id="PF00753">
    <property type="entry name" value="Lactamase_B"/>
    <property type="match status" value="1"/>
</dbReference>
<dbReference type="SUPFAM" id="SSF56281">
    <property type="entry name" value="Metallo-hydrolase/oxidoreductase"/>
    <property type="match status" value="1"/>
</dbReference>
<dbReference type="InterPro" id="IPR036866">
    <property type="entry name" value="RibonucZ/Hydroxyglut_hydro"/>
</dbReference>
<sequence length="277" mass="30135">MTVQLPLSESALAPDTQSKAEAREIAPDLAYRRLKIVNVVFLGQPGANNDWLLIDTGLPGSKSDIVSVAEERFGKGARPRAILLTHGHFDHIGTVEDLAAEWDVDVYAHPLEHPYLDGTLSYPPADTEAGGGLMTLLAPLFPRSPINLGKRLKLLPDDGSVPFTEGWRWIATPGHTPGHVSLWRESDRTLIAGDAFVTTGQESIYEAATQKPEMHGPPRYFTPDWNAAEVSVKTLAGLEPELAVSGHGRAVKGPVMREALHRLASAFRTIAVPEHLR</sequence>
<keyword evidence="3" id="KW-1185">Reference proteome</keyword>
<feature type="domain" description="Metallo-beta-lactamase" evidence="1">
    <location>
        <begin position="36"/>
        <end position="247"/>
    </location>
</feature>
<dbReference type="InterPro" id="IPR050855">
    <property type="entry name" value="NDM-1-like"/>
</dbReference>
<dbReference type="RefSeq" id="WP_252818877.1">
    <property type="nucleotide sequence ID" value="NZ_JAMXQS010000005.1"/>
</dbReference>
<reference evidence="2 3" key="1">
    <citation type="submission" date="2022-06" db="EMBL/GenBank/DDBJ databases">
        <title>Mesorhizobium sp. strain RP14 Genome sequencing and assembly.</title>
        <authorList>
            <person name="Kim I."/>
        </authorList>
    </citation>
    <scope>NUCLEOTIDE SEQUENCE [LARGE SCALE GENOMIC DNA]</scope>
    <source>
        <strain evidence="3">RP14(2022)</strain>
    </source>
</reference>
<accession>A0ABT1C670</accession>
<proteinExistence type="predicted"/>
<name>A0ABT1C670_9HYPH</name>
<protein>
    <submittedName>
        <fullName evidence="2">MBL fold metallo-hydrolase</fullName>
    </submittedName>
</protein>
<dbReference type="Proteomes" id="UP001205906">
    <property type="component" value="Unassembled WGS sequence"/>
</dbReference>
<evidence type="ECO:0000313" key="2">
    <source>
        <dbReference type="EMBL" id="MCO6050322.1"/>
    </source>
</evidence>
<dbReference type="PANTHER" id="PTHR42951:SF17">
    <property type="entry name" value="METALLO-BETA-LACTAMASE DOMAIN-CONTAINING PROTEIN"/>
    <property type="match status" value="1"/>
</dbReference>
<organism evidence="2 3">
    <name type="scientific">Mesorhizobium liriopis</name>
    <dbReference type="NCBI Taxonomy" id="2953882"/>
    <lineage>
        <taxon>Bacteria</taxon>
        <taxon>Pseudomonadati</taxon>
        <taxon>Pseudomonadota</taxon>
        <taxon>Alphaproteobacteria</taxon>
        <taxon>Hyphomicrobiales</taxon>
        <taxon>Phyllobacteriaceae</taxon>
        <taxon>Mesorhizobium</taxon>
    </lineage>
</organism>
<dbReference type="EMBL" id="JAMXQS010000005">
    <property type="protein sequence ID" value="MCO6050322.1"/>
    <property type="molecule type" value="Genomic_DNA"/>
</dbReference>
<dbReference type="Gene3D" id="3.60.15.10">
    <property type="entry name" value="Ribonuclease Z/Hydroxyacylglutathione hydrolase-like"/>
    <property type="match status" value="1"/>
</dbReference>
<dbReference type="SMART" id="SM00849">
    <property type="entry name" value="Lactamase_B"/>
    <property type="match status" value="1"/>
</dbReference>
<comment type="caution">
    <text evidence="2">The sequence shown here is derived from an EMBL/GenBank/DDBJ whole genome shotgun (WGS) entry which is preliminary data.</text>
</comment>
<dbReference type="PANTHER" id="PTHR42951">
    <property type="entry name" value="METALLO-BETA-LACTAMASE DOMAIN-CONTAINING"/>
    <property type="match status" value="1"/>
</dbReference>
<evidence type="ECO:0000259" key="1">
    <source>
        <dbReference type="SMART" id="SM00849"/>
    </source>
</evidence>
<evidence type="ECO:0000313" key="3">
    <source>
        <dbReference type="Proteomes" id="UP001205906"/>
    </source>
</evidence>
<dbReference type="InterPro" id="IPR001279">
    <property type="entry name" value="Metallo-B-lactamas"/>
</dbReference>
<dbReference type="CDD" id="cd07721">
    <property type="entry name" value="yflN-like_MBL-fold"/>
    <property type="match status" value="1"/>
</dbReference>
<gene>
    <name evidence="2" type="ORF">NGM99_11060</name>
</gene>